<accession>A0AAD2JEC8</accession>
<gene>
    <name evidence="1" type="ORF">DIJ64_11585</name>
</gene>
<protein>
    <submittedName>
        <fullName evidence="1">Uncharacterized protein</fullName>
    </submittedName>
</protein>
<dbReference type="Proteomes" id="UP000249682">
    <property type="component" value="Chromosome"/>
</dbReference>
<reference evidence="1 2" key="1">
    <citation type="submission" date="2018-05" db="EMBL/GenBank/DDBJ databases">
        <title>Evolution of small genomes with special reference to Mycobacterium leprae.</title>
        <authorList>
            <person name="Mohanty P.S."/>
            <person name="Bansal A.K."/>
            <person name="Gupta U.D."/>
            <person name="Naaz F."/>
            <person name="Dwivedi V.D."/>
            <person name="Singh H."/>
            <person name="Gupta G."/>
            <person name="Sharma S."/>
            <person name="Arora M."/>
        </authorList>
    </citation>
    <scope>NUCLEOTIDE SEQUENCE [LARGE SCALE GENOMIC DNA]</scope>
    <source>
        <strain evidence="1 2">MRHRU-235-G</strain>
    </source>
</reference>
<evidence type="ECO:0000313" key="2">
    <source>
        <dbReference type="Proteomes" id="UP000249682"/>
    </source>
</evidence>
<proteinExistence type="predicted"/>
<dbReference type="AlphaFoldDB" id="A0AAD2JEC8"/>
<evidence type="ECO:0000313" key="1">
    <source>
        <dbReference type="EMBL" id="AWV48469.1"/>
    </source>
</evidence>
<name>A0AAD2JEC8_MYCLR</name>
<dbReference type="EMBL" id="CP029543">
    <property type="protein sequence ID" value="AWV48469.1"/>
    <property type="molecule type" value="Genomic_DNA"/>
</dbReference>
<sequence length="59" mass="6600">MCWLALRRPPLVEMIRDGRVFGVPNENILGDRSDNDPLQLCAACVAATGSEMCLRRLVR</sequence>
<organism evidence="1 2">
    <name type="scientific">Mycobacterium leprae</name>
    <dbReference type="NCBI Taxonomy" id="1769"/>
    <lineage>
        <taxon>Bacteria</taxon>
        <taxon>Bacillati</taxon>
        <taxon>Actinomycetota</taxon>
        <taxon>Actinomycetes</taxon>
        <taxon>Mycobacteriales</taxon>
        <taxon>Mycobacteriaceae</taxon>
        <taxon>Mycobacterium</taxon>
    </lineage>
</organism>